<dbReference type="InterPro" id="IPR007372">
    <property type="entry name" value="Lipid/polyisoprenoid-bd_YceI"/>
</dbReference>
<dbReference type="Gene3D" id="2.40.128.110">
    <property type="entry name" value="Lipid/polyisoprenoid-binding, YceI-like"/>
    <property type="match status" value="1"/>
</dbReference>
<evidence type="ECO:0000313" key="3">
    <source>
        <dbReference type="EMBL" id="XBH17840.1"/>
    </source>
</evidence>
<evidence type="ECO:0000259" key="2">
    <source>
        <dbReference type="SMART" id="SM00867"/>
    </source>
</evidence>
<protein>
    <submittedName>
        <fullName evidence="3">YceI family protein</fullName>
    </submittedName>
</protein>
<reference evidence="3" key="1">
    <citation type="submission" date="2023-03" db="EMBL/GenBank/DDBJ databases">
        <title>Edaphobacter sp.</title>
        <authorList>
            <person name="Huber K.J."/>
            <person name="Papendorf J."/>
            <person name="Pilke C."/>
            <person name="Bunk B."/>
            <person name="Sproeer C."/>
            <person name="Pester M."/>
        </authorList>
    </citation>
    <scope>NUCLEOTIDE SEQUENCE</scope>
    <source>
        <strain evidence="3">DSM 110680</strain>
    </source>
</reference>
<dbReference type="RefSeq" id="WP_348263065.1">
    <property type="nucleotide sequence ID" value="NZ_CP121196.1"/>
</dbReference>
<dbReference type="SMART" id="SM00867">
    <property type="entry name" value="YceI"/>
    <property type="match status" value="1"/>
</dbReference>
<feature type="signal peptide" evidence="1">
    <location>
        <begin position="1"/>
        <end position="22"/>
    </location>
</feature>
<dbReference type="PANTHER" id="PTHR34406">
    <property type="entry name" value="PROTEIN YCEI"/>
    <property type="match status" value="1"/>
</dbReference>
<name>A0AAU7DL90_9BACT</name>
<dbReference type="EMBL" id="CP121196">
    <property type="protein sequence ID" value="XBH17840.1"/>
    <property type="molecule type" value="Genomic_DNA"/>
</dbReference>
<feature type="domain" description="Lipid/polyisoprenoid-binding YceI-like" evidence="2">
    <location>
        <begin position="26"/>
        <end position="187"/>
    </location>
</feature>
<dbReference type="SUPFAM" id="SSF101874">
    <property type="entry name" value="YceI-like"/>
    <property type="match status" value="1"/>
</dbReference>
<accession>A0AAU7DL90</accession>
<gene>
    <name evidence="3" type="ORF">P8935_00580</name>
</gene>
<dbReference type="PANTHER" id="PTHR34406:SF1">
    <property type="entry name" value="PROTEIN YCEI"/>
    <property type="match status" value="1"/>
</dbReference>
<sequence>MKDLCCSAIFVSALLFASSAFAQHQTFTVDPAASQVAWALGGSGHHVNGTFHVQSGAIDFDRTAHTISGSVVVAAGSGNSGEASRDKKMNKDVLDVEHYAEITFVPQKYEGAIAPTGDSTIQVSGTFTLHGTPHDLTVPMQIHIDGGALNAKTHFVIPYVQWGLKDPSWGFLKVAKEVDIDLALSGKLTPAN</sequence>
<proteinExistence type="predicted"/>
<evidence type="ECO:0000256" key="1">
    <source>
        <dbReference type="SAM" id="SignalP"/>
    </source>
</evidence>
<dbReference type="InterPro" id="IPR036761">
    <property type="entry name" value="TTHA0802/YceI-like_sf"/>
</dbReference>
<dbReference type="Pfam" id="PF04264">
    <property type="entry name" value="YceI"/>
    <property type="match status" value="1"/>
</dbReference>
<dbReference type="AlphaFoldDB" id="A0AAU7DL90"/>
<organism evidence="3">
    <name type="scientific">Telmatobacter sp. DSM 110680</name>
    <dbReference type="NCBI Taxonomy" id="3036704"/>
    <lineage>
        <taxon>Bacteria</taxon>
        <taxon>Pseudomonadati</taxon>
        <taxon>Acidobacteriota</taxon>
        <taxon>Terriglobia</taxon>
        <taxon>Terriglobales</taxon>
        <taxon>Acidobacteriaceae</taxon>
        <taxon>Telmatobacter</taxon>
    </lineage>
</organism>
<keyword evidence="1" id="KW-0732">Signal</keyword>
<feature type="chain" id="PRO_5043481707" evidence="1">
    <location>
        <begin position="23"/>
        <end position="192"/>
    </location>
</feature>